<keyword evidence="2 5" id="KW-0489">Methyltransferase</keyword>
<dbReference type="EMBL" id="CP096649">
    <property type="protein sequence ID" value="UQK59516.1"/>
    <property type="molecule type" value="Genomic_DNA"/>
</dbReference>
<keyword evidence="6" id="KW-1185">Reference proteome</keyword>
<evidence type="ECO:0000259" key="4">
    <source>
        <dbReference type="SMART" id="SM00967"/>
    </source>
</evidence>
<dbReference type="SMART" id="SM00967">
    <property type="entry name" value="SpoU_sub_bind"/>
    <property type="match status" value="1"/>
</dbReference>
<dbReference type="Gene3D" id="3.30.1330.30">
    <property type="match status" value="1"/>
</dbReference>
<dbReference type="Pfam" id="PF22435">
    <property type="entry name" value="MRM3-like_sub_bind"/>
    <property type="match status" value="1"/>
</dbReference>
<dbReference type="InterPro" id="IPR029064">
    <property type="entry name" value="Ribosomal_eL30-like_sf"/>
</dbReference>
<dbReference type="GO" id="GO:0032259">
    <property type="term" value="P:methylation"/>
    <property type="evidence" value="ECO:0007669"/>
    <property type="project" value="UniProtKB-KW"/>
</dbReference>
<keyword evidence="3" id="KW-0808">Transferase</keyword>
<proteinExistence type="inferred from homology"/>
<protein>
    <submittedName>
        <fullName evidence="5">RNA methyltransferase</fullName>
    </submittedName>
</protein>
<dbReference type="SUPFAM" id="SSF75217">
    <property type="entry name" value="alpha/beta knot"/>
    <property type="match status" value="1"/>
</dbReference>
<evidence type="ECO:0000256" key="1">
    <source>
        <dbReference type="ARBA" id="ARBA00007228"/>
    </source>
</evidence>
<comment type="similarity">
    <text evidence="1">Belongs to the class IV-like SAM-binding methyltransferase superfamily. RNA methyltransferase TrmH family.</text>
</comment>
<dbReference type="GO" id="GO:0006396">
    <property type="term" value="P:RNA processing"/>
    <property type="evidence" value="ECO:0007669"/>
    <property type="project" value="InterPro"/>
</dbReference>
<dbReference type="CDD" id="cd18095">
    <property type="entry name" value="SpoU-like_rRNA-MTase"/>
    <property type="match status" value="1"/>
</dbReference>
<gene>
    <name evidence="5" type="ORF">M1R53_02325</name>
</gene>
<dbReference type="RefSeq" id="WP_249242934.1">
    <property type="nucleotide sequence ID" value="NZ_CP096649.1"/>
</dbReference>
<dbReference type="PANTHER" id="PTHR43191:SF2">
    <property type="entry name" value="RRNA METHYLTRANSFERASE 3, MITOCHONDRIAL"/>
    <property type="match status" value="1"/>
</dbReference>
<dbReference type="AlphaFoldDB" id="A0A9E7IXI2"/>
<accession>A0A9E7IXI2</accession>
<dbReference type="GO" id="GO:0005737">
    <property type="term" value="C:cytoplasm"/>
    <property type="evidence" value="ECO:0007669"/>
    <property type="project" value="UniProtKB-ARBA"/>
</dbReference>
<reference evidence="5" key="1">
    <citation type="submission" date="2022-04" db="EMBL/GenBank/DDBJ databases">
        <title>Complete genome sequences of Ezakiella coagulans and Fenollaria massiliensis.</title>
        <authorList>
            <person name="France M.T."/>
            <person name="Clifford J."/>
            <person name="Narina S."/>
            <person name="Rutt L."/>
            <person name="Ravel J."/>
        </authorList>
    </citation>
    <scope>NUCLEOTIDE SEQUENCE</scope>
    <source>
        <strain evidence="5">C0061C2</strain>
    </source>
</reference>
<dbReference type="Gene3D" id="3.40.1280.10">
    <property type="match status" value="1"/>
</dbReference>
<evidence type="ECO:0000256" key="2">
    <source>
        <dbReference type="ARBA" id="ARBA00022603"/>
    </source>
</evidence>
<dbReference type="InterPro" id="IPR029028">
    <property type="entry name" value="Alpha/beta_knot_MTases"/>
</dbReference>
<dbReference type="KEGG" id="fms:M1R53_02325"/>
<sequence>MSNSLITSKDNKIYKLINSLKKPKYRKKNSMFILEGKRLVYEAIERSASIVYIVINEDFDDEIISDKSYEIVKIENNLFKNIQDTVTSQGIIAICREKLDEAYDFDEKTVLYLEDIQDPGNLGTIIRSAASFDVKTLILSKNSCDVYNEKVLRASMGAIFLVDVHYEDLNIINTFKEHGYKVYSTSPRGKAISYTDEKAFILMGNEGNGLTEEAFKMSDETITIANTGKLESLNLAVASSIIIYERYLMQ</sequence>
<dbReference type="InterPro" id="IPR001537">
    <property type="entry name" value="SpoU_MeTrfase"/>
</dbReference>
<dbReference type="SUPFAM" id="SSF55315">
    <property type="entry name" value="L30e-like"/>
    <property type="match status" value="1"/>
</dbReference>
<evidence type="ECO:0000313" key="5">
    <source>
        <dbReference type="EMBL" id="UQK59516.1"/>
    </source>
</evidence>
<dbReference type="PANTHER" id="PTHR43191">
    <property type="entry name" value="RRNA METHYLTRANSFERASE 3"/>
    <property type="match status" value="1"/>
</dbReference>
<evidence type="ECO:0000256" key="3">
    <source>
        <dbReference type="ARBA" id="ARBA00022679"/>
    </source>
</evidence>
<name>A0A9E7IXI2_9FIRM</name>
<dbReference type="InterPro" id="IPR029026">
    <property type="entry name" value="tRNA_m1G_MTases_N"/>
</dbReference>
<dbReference type="Pfam" id="PF00588">
    <property type="entry name" value="SpoU_methylase"/>
    <property type="match status" value="1"/>
</dbReference>
<dbReference type="InterPro" id="IPR053888">
    <property type="entry name" value="MRM3-like_sub_bind"/>
</dbReference>
<feature type="domain" description="RNA 2-O ribose methyltransferase substrate binding" evidence="4">
    <location>
        <begin position="33"/>
        <end position="101"/>
    </location>
</feature>
<dbReference type="GO" id="GO:0008173">
    <property type="term" value="F:RNA methyltransferase activity"/>
    <property type="evidence" value="ECO:0007669"/>
    <property type="project" value="InterPro"/>
</dbReference>
<dbReference type="InterPro" id="IPR013123">
    <property type="entry name" value="SpoU_subst-bd"/>
</dbReference>
<organism evidence="5 6">
    <name type="scientific">Fenollaria massiliensis</name>
    <dbReference type="NCBI Taxonomy" id="938288"/>
    <lineage>
        <taxon>Bacteria</taxon>
        <taxon>Bacillati</taxon>
        <taxon>Bacillota</taxon>
        <taxon>Clostridia</taxon>
        <taxon>Eubacteriales</taxon>
        <taxon>Fenollaria</taxon>
    </lineage>
</organism>
<evidence type="ECO:0000313" key="6">
    <source>
        <dbReference type="Proteomes" id="UP000831151"/>
    </source>
</evidence>
<dbReference type="GO" id="GO:0003723">
    <property type="term" value="F:RNA binding"/>
    <property type="evidence" value="ECO:0007669"/>
    <property type="project" value="InterPro"/>
</dbReference>
<dbReference type="InterPro" id="IPR051259">
    <property type="entry name" value="rRNA_Methyltransferase"/>
</dbReference>
<dbReference type="Proteomes" id="UP000831151">
    <property type="component" value="Chromosome"/>
</dbReference>